<evidence type="ECO:0000256" key="6">
    <source>
        <dbReference type="SAM" id="MobiDB-lite"/>
    </source>
</evidence>
<dbReference type="GO" id="GO:0034477">
    <property type="term" value="P:U6 snRNA 3'-end processing"/>
    <property type="evidence" value="ECO:0007669"/>
    <property type="project" value="UniProtKB-UniRule"/>
</dbReference>
<proteinExistence type="inferred from homology"/>
<feature type="active site" description="Proton donor/acceptor" evidence="5">
    <location>
        <position position="213"/>
    </location>
</feature>
<dbReference type="Proteomes" id="UP000008064">
    <property type="component" value="Unassembled WGS sequence"/>
</dbReference>
<dbReference type="AlphaFoldDB" id="F8NYN1"/>
<dbReference type="InterPro" id="IPR027521">
    <property type="entry name" value="Usb1"/>
</dbReference>
<keyword evidence="2 5" id="KW-0378">Hydrolase</keyword>
<evidence type="ECO:0000256" key="1">
    <source>
        <dbReference type="ARBA" id="ARBA00022722"/>
    </source>
</evidence>
<feature type="compositionally biased region" description="Polar residues" evidence="6">
    <location>
        <begin position="238"/>
        <end position="251"/>
    </location>
</feature>
<dbReference type="OrthoDB" id="49151at2759"/>
<name>F8NYN1_SERL9</name>
<dbReference type="KEGG" id="sla:SERLADRAFT_469918"/>
<comment type="subcellular location">
    <subcellularLocation>
        <location evidence="5">Nucleus</location>
    </subcellularLocation>
</comment>
<dbReference type="GO" id="GO:0016829">
    <property type="term" value="F:lyase activity"/>
    <property type="evidence" value="ECO:0007669"/>
    <property type="project" value="UniProtKB-KW"/>
</dbReference>
<keyword evidence="1 5" id="KW-0540">Nuclease</keyword>
<comment type="similarity">
    <text evidence="5">Belongs to the 2H phosphoesterase superfamily. USB1 family.</text>
</comment>
<reference evidence="7" key="1">
    <citation type="submission" date="2011-04" db="EMBL/GenBank/DDBJ databases">
        <title>Evolution of plant cell wall degrading machinery underlies the functional diversity of forest fungi.</title>
        <authorList>
            <consortium name="US DOE Joint Genome Institute (JGI-PGF)"/>
            <person name="Eastwood D.C."/>
            <person name="Floudas D."/>
            <person name="Binder M."/>
            <person name="Majcherczyk A."/>
            <person name="Schneider P."/>
            <person name="Aerts A."/>
            <person name="Asiegbu F.O."/>
            <person name="Baker S.E."/>
            <person name="Barry K."/>
            <person name="Bendiksby M."/>
            <person name="Blumentritt M."/>
            <person name="Coutinho P.M."/>
            <person name="Cullen D."/>
            <person name="Cullen D."/>
            <person name="Gathman A."/>
            <person name="Goodell B."/>
            <person name="Henrissat B."/>
            <person name="Ihrmark K."/>
            <person name="Kauserud H."/>
            <person name="Kohler A."/>
            <person name="LaButti K."/>
            <person name="Lapidus A."/>
            <person name="Lavin J.L."/>
            <person name="Lee Y.-H."/>
            <person name="Lindquist E."/>
            <person name="Lilly W."/>
            <person name="Lucas S."/>
            <person name="Morin E."/>
            <person name="Murat C."/>
            <person name="Oguiza J.A."/>
            <person name="Park J."/>
            <person name="Pisabarro A.G."/>
            <person name="Riley R."/>
            <person name="Rosling A."/>
            <person name="Salamov A."/>
            <person name="Schmidt O."/>
            <person name="Schmutz J."/>
            <person name="Skrede I."/>
            <person name="Stenlid J."/>
            <person name="Wiebenga A."/>
            <person name="Xie X."/>
            <person name="Kues U."/>
            <person name="Hibbett D.S."/>
            <person name="Hoffmeister D."/>
            <person name="Hogberg N."/>
            <person name="Martin F."/>
            <person name="Grigoriev I.V."/>
            <person name="Watkinson S.C."/>
        </authorList>
    </citation>
    <scope>NUCLEOTIDE SEQUENCE</scope>
    <source>
        <strain evidence="7">S7.9</strain>
    </source>
</reference>
<keyword evidence="4 5" id="KW-0539">Nucleus</keyword>
<dbReference type="Gene3D" id="3.90.1140.10">
    <property type="entry name" value="Cyclic phosphodiesterase"/>
    <property type="match status" value="1"/>
</dbReference>
<dbReference type="GO" id="GO:0005634">
    <property type="term" value="C:nucleus"/>
    <property type="evidence" value="ECO:0007669"/>
    <property type="project" value="UniProtKB-SubCell"/>
</dbReference>
<evidence type="ECO:0000313" key="7">
    <source>
        <dbReference type="EMBL" id="EGO23702.1"/>
    </source>
</evidence>
<dbReference type="PANTHER" id="PTHR13522:SF3">
    <property type="entry name" value="U6 SNRNA PHOSPHODIESTERASE 1"/>
    <property type="match status" value="1"/>
</dbReference>
<dbReference type="RefSeq" id="XP_007319464.1">
    <property type="nucleotide sequence ID" value="XM_007319402.1"/>
</dbReference>
<protein>
    <recommendedName>
        <fullName evidence="5">U6 snRNA phosphodiesterase</fullName>
        <ecNumber evidence="5">3.1.4.-</ecNumber>
    </recommendedName>
</protein>
<dbReference type="GeneID" id="18819678"/>
<organism>
    <name type="scientific">Serpula lacrymans var. lacrymans (strain S7.9)</name>
    <name type="common">Dry rot fungus</name>
    <dbReference type="NCBI Taxonomy" id="578457"/>
    <lineage>
        <taxon>Eukaryota</taxon>
        <taxon>Fungi</taxon>
        <taxon>Dikarya</taxon>
        <taxon>Basidiomycota</taxon>
        <taxon>Agaricomycotina</taxon>
        <taxon>Agaricomycetes</taxon>
        <taxon>Agaricomycetidae</taxon>
        <taxon>Boletales</taxon>
        <taxon>Coniophorineae</taxon>
        <taxon>Serpulaceae</taxon>
        <taxon>Serpula</taxon>
    </lineage>
</organism>
<comment type="function">
    <text evidence="5">Phosphodiesterase responsible for the U6 snRNA 3' end processing. Acts as an exoribonuclease (RNase) responsible for trimming the poly(U) tract of the last nucleotides in the pre-U6 snRNA molecule, leading to the formation of mature U6 snRNA.</text>
</comment>
<dbReference type="GO" id="GO:1990838">
    <property type="term" value="F:poly(U)-specific exoribonuclease activity, producing 3' uridine cyclic phosphate ends"/>
    <property type="evidence" value="ECO:0007669"/>
    <property type="project" value="UniProtKB-UniRule"/>
</dbReference>
<accession>F8NYN1</accession>
<dbReference type="Pfam" id="PF09749">
    <property type="entry name" value="HVSL"/>
    <property type="match status" value="1"/>
</dbReference>
<keyword evidence="3" id="KW-0456">Lyase</keyword>
<evidence type="ECO:0000256" key="2">
    <source>
        <dbReference type="ARBA" id="ARBA00022801"/>
    </source>
</evidence>
<evidence type="ECO:0000256" key="4">
    <source>
        <dbReference type="ARBA" id="ARBA00023242"/>
    </source>
</evidence>
<feature type="active site" description="Proton donor/acceptor" evidence="5">
    <location>
        <position position="125"/>
    </location>
</feature>
<evidence type="ECO:0000256" key="5">
    <source>
        <dbReference type="HAMAP-Rule" id="MF_03040"/>
    </source>
</evidence>
<dbReference type="EC" id="3.1.4.-" evidence="5"/>
<sequence>MIRKAPGLVSYESSDDENTAKEPVPKKRKLPALTPSLVVPAPIDNPVLHQGRIRTVPHVDGQYAAYIYVPLILEPTNPLNLLIEDALNYTKQVVPSSYEIGIQDLRENVSTHHTPGTVLHHREFHISLSRPIFLRAHQRDELKRAIKTIAMNHSPFEASFAMFTELTNDERTRTFLTAEVGAGHQELRSMSQALTPVLKAIRQKEFYVEPRFHASIAWALLASPSAPVFNDTSLEGVASSSKTTPLTSAENNLLREPQLDPQPEELEDKILPNVQFPRIPHFPADMISSLNSVYGARLSSVNVGSFDIDEICVRIGKNVFRWNLKGRS</sequence>
<gene>
    <name evidence="5" type="primary">USB1</name>
    <name evidence="7" type="ORF">SERLADRAFT_469918</name>
</gene>
<feature type="region of interest" description="Disordered" evidence="6">
    <location>
        <begin position="238"/>
        <end position="260"/>
    </location>
</feature>
<evidence type="ECO:0000256" key="3">
    <source>
        <dbReference type="ARBA" id="ARBA00023239"/>
    </source>
</evidence>
<dbReference type="PANTHER" id="PTHR13522">
    <property type="entry name" value="U6 SNRNA PHOSPHODIESTERASE 1"/>
    <property type="match status" value="1"/>
</dbReference>
<feature type="region of interest" description="Disordered" evidence="6">
    <location>
        <begin position="1"/>
        <end position="27"/>
    </location>
</feature>
<dbReference type="HAMAP" id="MF_03040">
    <property type="entry name" value="USB1"/>
    <property type="match status" value="1"/>
</dbReference>
<dbReference type="EMBL" id="GL945435">
    <property type="protein sequence ID" value="EGO23702.1"/>
    <property type="molecule type" value="Genomic_DNA"/>
</dbReference>
<dbReference type="HOGENOM" id="CLU_057212_1_0_1"/>